<comment type="caution">
    <text evidence="2">The sequence shown here is derived from an EMBL/GenBank/DDBJ whole genome shotgun (WGS) entry which is preliminary data.</text>
</comment>
<gene>
    <name evidence="2" type="ORF">ENJ42_03850</name>
</gene>
<dbReference type="EMBL" id="DRMJ01000191">
    <property type="protein sequence ID" value="HHL42727.1"/>
    <property type="molecule type" value="Genomic_DNA"/>
</dbReference>
<protein>
    <submittedName>
        <fullName evidence="2">DUF4169 family protein</fullName>
    </submittedName>
</protein>
<dbReference type="Proteomes" id="UP000885830">
    <property type="component" value="Unassembled WGS sequence"/>
</dbReference>
<dbReference type="InterPro" id="IPR025227">
    <property type="entry name" value="DUF4169"/>
</dbReference>
<name>A0A7C5R7F1_9PROT</name>
<proteinExistence type="predicted"/>
<feature type="region of interest" description="Disordered" evidence="1">
    <location>
        <begin position="36"/>
        <end position="59"/>
    </location>
</feature>
<sequence>MTGKIIHFKTAKKKVGYKNKSAKAAENRAKFGLTKSEKKLNTLEQENSKSKLDGHKLDT</sequence>
<organism evidence="2">
    <name type="scientific">Hellea balneolensis</name>
    <dbReference type="NCBI Taxonomy" id="287478"/>
    <lineage>
        <taxon>Bacteria</taxon>
        <taxon>Pseudomonadati</taxon>
        <taxon>Pseudomonadota</taxon>
        <taxon>Alphaproteobacteria</taxon>
        <taxon>Maricaulales</taxon>
        <taxon>Robiginitomaculaceae</taxon>
        <taxon>Hellea</taxon>
    </lineage>
</organism>
<accession>A0A7C5R7F1</accession>
<reference evidence="2" key="1">
    <citation type="journal article" date="2020" name="mSystems">
        <title>Genome- and Community-Level Interaction Insights into Carbon Utilization and Element Cycling Functions of Hydrothermarchaeota in Hydrothermal Sediment.</title>
        <authorList>
            <person name="Zhou Z."/>
            <person name="Liu Y."/>
            <person name="Xu W."/>
            <person name="Pan J."/>
            <person name="Luo Z.H."/>
            <person name="Li M."/>
        </authorList>
    </citation>
    <scope>NUCLEOTIDE SEQUENCE [LARGE SCALE GENOMIC DNA]</scope>
    <source>
        <strain evidence="2">HyVt-485</strain>
    </source>
</reference>
<dbReference type="Pfam" id="PF13770">
    <property type="entry name" value="DUF4169"/>
    <property type="match status" value="1"/>
</dbReference>
<evidence type="ECO:0000256" key="1">
    <source>
        <dbReference type="SAM" id="MobiDB-lite"/>
    </source>
</evidence>
<dbReference type="AlphaFoldDB" id="A0A7C5R7F1"/>
<evidence type="ECO:0000313" key="2">
    <source>
        <dbReference type="EMBL" id="HHL42727.1"/>
    </source>
</evidence>